<dbReference type="Proteomes" id="UP001596183">
    <property type="component" value="Unassembled WGS sequence"/>
</dbReference>
<organism evidence="1 2">
    <name type="scientific">Streptomyces incanus</name>
    <dbReference type="NCBI Taxonomy" id="887453"/>
    <lineage>
        <taxon>Bacteria</taxon>
        <taxon>Bacillati</taxon>
        <taxon>Actinomycetota</taxon>
        <taxon>Actinomycetes</taxon>
        <taxon>Kitasatosporales</taxon>
        <taxon>Streptomycetaceae</taxon>
        <taxon>Streptomyces</taxon>
    </lineage>
</organism>
<gene>
    <name evidence="1" type="ORF">ACFP2V_28965</name>
</gene>
<sequence>MRGARRKPVVLTLGPGWAGQTVPGLPRPPGLAEAVTAVESVALR</sequence>
<proteinExistence type="predicted"/>
<dbReference type="EMBL" id="JBHSPC010000100">
    <property type="protein sequence ID" value="MFC5673972.1"/>
    <property type="molecule type" value="Genomic_DNA"/>
</dbReference>
<reference evidence="2" key="1">
    <citation type="journal article" date="2019" name="Int. J. Syst. Evol. Microbiol.">
        <title>The Global Catalogue of Microorganisms (GCM) 10K type strain sequencing project: providing services to taxonomists for standard genome sequencing and annotation.</title>
        <authorList>
            <consortium name="The Broad Institute Genomics Platform"/>
            <consortium name="The Broad Institute Genome Sequencing Center for Infectious Disease"/>
            <person name="Wu L."/>
            <person name="Ma J."/>
        </authorList>
    </citation>
    <scope>NUCLEOTIDE SEQUENCE [LARGE SCALE GENOMIC DNA]</scope>
    <source>
        <strain evidence="2">JCM 13852</strain>
    </source>
</reference>
<evidence type="ECO:0008006" key="3">
    <source>
        <dbReference type="Google" id="ProtNLM"/>
    </source>
</evidence>
<name>A0ABW0XTM1_9ACTN</name>
<dbReference type="RefSeq" id="WP_381218251.1">
    <property type="nucleotide sequence ID" value="NZ_JBHSPC010000100.1"/>
</dbReference>
<protein>
    <recommendedName>
        <fullName evidence="3">Alpha/beta hydrolase</fullName>
    </recommendedName>
</protein>
<evidence type="ECO:0000313" key="2">
    <source>
        <dbReference type="Proteomes" id="UP001596183"/>
    </source>
</evidence>
<comment type="caution">
    <text evidence="1">The sequence shown here is derived from an EMBL/GenBank/DDBJ whole genome shotgun (WGS) entry which is preliminary data.</text>
</comment>
<keyword evidence="2" id="KW-1185">Reference proteome</keyword>
<accession>A0ABW0XTM1</accession>
<evidence type="ECO:0000313" key="1">
    <source>
        <dbReference type="EMBL" id="MFC5673972.1"/>
    </source>
</evidence>